<keyword evidence="2" id="KW-1185">Reference proteome</keyword>
<organism evidence="1 2">
    <name type="scientific">Pendulispora brunnea</name>
    <dbReference type="NCBI Taxonomy" id="2905690"/>
    <lineage>
        <taxon>Bacteria</taxon>
        <taxon>Pseudomonadati</taxon>
        <taxon>Myxococcota</taxon>
        <taxon>Myxococcia</taxon>
        <taxon>Myxococcales</taxon>
        <taxon>Sorangiineae</taxon>
        <taxon>Pendulisporaceae</taxon>
        <taxon>Pendulispora</taxon>
    </lineage>
</organism>
<dbReference type="Gene3D" id="1.25.40.10">
    <property type="entry name" value="Tetratricopeptide repeat domain"/>
    <property type="match status" value="1"/>
</dbReference>
<evidence type="ECO:0000313" key="2">
    <source>
        <dbReference type="Proteomes" id="UP001379533"/>
    </source>
</evidence>
<name>A0ABZ2K3H1_9BACT</name>
<evidence type="ECO:0000313" key="1">
    <source>
        <dbReference type="EMBL" id="WXA93192.1"/>
    </source>
</evidence>
<protein>
    <recommendedName>
        <fullName evidence="3">Tetratricopeptide repeat protein</fullName>
    </recommendedName>
</protein>
<sequence length="175" mass="18919">MLRSDVMDVRGWNLVLLTAIGVLWLACGVQREKPVVADDRLALRALESEVALHPDDAVARRLLAQSYLDVRASGLALRTIEFAPRAVRSNPELEHVYARALLDQGRSADALAAEHRVLDACSVGECSMSLLASASRRAAILHELVALGVEDAPAHPEASAVAYHNATREARLALQ</sequence>
<dbReference type="EMBL" id="CP089982">
    <property type="protein sequence ID" value="WXA93192.1"/>
    <property type="molecule type" value="Genomic_DNA"/>
</dbReference>
<reference evidence="1 2" key="1">
    <citation type="submission" date="2021-12" db="EMBL/GenBank/DDBJ databases">
        <title>Discovery of the Pendulisporaceae a myxobacterial family with distinct sporulation behavior and unique specialized metabolism.</title>
        <authorList>
            <person name="Garcia R."/>
            <person name="Popoff A."/>
            <person name="Bader C.D."/>
            <person name="Loehr J."/>
            <person name="Walesch S."/>
            <person name="Walt C."/>
            <person name="Boldt J."/>
            <person name="Bunk B."/>
            <person name="Haeckl F.J.F.P.J."/>
            <person name="Gunesch A.P."/>
            <person name="Birkelbach J."/>
            <person name="Nuebel U."/>
            <person name="Pietschmann T."/>
            <person name="Bach T."/>
            <person name="Mueller R."/>
        </authorList>
    </citation>
    <scope>NUCLEOTIDE SEQUENCE [LARGE SCALE GENOMIC DNA]</scope>
    <source>
        <strain evidence="1 2">MSr12523</strain>
    </source>
</reference>
<evidence type="ECO:0008006" key="3">
    <source>
        <dbReference type="Google" id="ProtNLM"/>
    </source>
</evidence>
<proteinExistence type="predicted"/>
<dbReference type="SUPFAM" id="SSF48452">
    <property type="entry name" value="TPR-like"/>
    <property type="match status" value="1"/>
</dbReference>
<gene>
    <name evidence="1" type="ORF">LZC95_42910</name>
</gene>
<dbReference type="PROSITE" id="PS51257">
    <property type="entry name" value="PROKAR_LIPOPROTEIN"/>
    <property type="match status" value="1"/>
</dbReference>
<accession>A0ABZ2K3H1</accession>
<dbReference type="Proteomes" id="UP001379533">
    <property type="component" value="Chromosome"/>
</dbReference>
<dbReference type="RefSeq" id="WP_394843789.1">
    <property type="nucleotide sequence ID" value="NZ_CP089982.1"/>
</dbReference>
<dbReference type="InterPro" id="IPR011990">
    <property type="entry name" value="TPR-like_helical_dom_sf"/>
</dbReference>